<gene>
    <name evidence="3" type="ORF">UFOPK2870_00683</name>
    <name evidence="2" type="ORF">UFOPK4179_01267</name>
    <name evidence="4" type="ORF">UFOPK4293_01392</name>
</gene>
<dbReference type="SUPFAM" id="SSF55729">
    <property type="entry name" value="Acyl-CoA N-acyltransferases (Nat)"/>
    <property type="match status" value="1"/>
</dbReference>
<dbReference type="PANTHER" id="PTHR43792:SF16">
    <property type="entry name" value="N-ACETYLTRANSFERASE DOMAIN-CONTAINING PROTEIN"/>
    <property type="match status" value="1"/>
</dbReference>
<feature type="domain" description="N-acetyltransferase" evidence="1">
    <location>
        <begin position="36"/>
        <end position="181"/>
    </location>
</feature>
<dbReference type="InterPro" id="IPR051531">
    <property type="entry name" value="N-acetyltransferase"/>
</dbReference>
<evidence type="ECO:0000313" key="2">
    <source>
        <dbReference type="EMBL" id="CAB4368465.1"/>
    </source>
</evidence>
<evidence type="ECO:0000259" key="1">
    <source>
        <dbReference type="PROSITE" id="PS51186"/>
    </source>
</evidence>
<dbReference type="AlphaFoldDB" id="A0A6J6AHX3"/>
<proteinExistence type="predicted"/>
<reference evidence="2" key="1">
    <citation type="submission" date="2020-05" db="EMBL/GenBank/DDBJ databases">
        <authorList>
            <person name="Chiriac C."/>
            <person name="Salcher M."/>
            <person name="Ghai R."/>
            <person name="Kavagutti S V."/>
        </authorList>
    </citation>
    <scope>NUCLEOTIDE SEQUENCE</scope>
</reference>
<evidence type="ECO:0000313" key="3">
    <source>
        <dbReference type="EMBL" id="CAB4761410.1"/>
    </source>
</evidence>
<dbReference type="PANTHER" id="PTHR43792">
    <property type="entry name" value="GNAT FAMILY, PUTATIVE (AFU_ORTHOLOGUE AFUA_3G00765)-RELATED-RELATED"/>
    <property type="match status" value="1"/>
</dbReference>
<accession>A0A6J6AHX3</accession>
<organism evidence="2">
    <name type="scientific">freshwater metagenome</name>
    <dbReference type="NCBI Taxonomy" id="449393"/>
    <lineage>
        <taxon>unclassified sequences</taxon>
        <taxon>metagenomes</taxon>
        <taxon>ecological metagenomes</taxon>
    </lineage>
</organism>
<dbReference type="CDD" id="cd04301">
    <property type="entry name" value="NAT_SF"/>
    <property type="match status" value="1"/>
</dbReference>
<dbReference type="Pfam" id="PF13302">
    <property type="entry name" value="Acetyltransf_3"/>
    <property type="match status" value="1"/>
</dbReference>
<dbReference type="InterPro" id="IPR000182">
    <property type="entry name" value="GNAT_dom"/>
</dbReference>
<dbReference type="EMBL" id="CAETWZ010000163">
    <property type="protein sequence ID" value="CAB4368465.1"/>
    <property type="molecule type" value="Genomic_DNA"/>
</dbReference>
<dbReference type="EMBL" id="CAFBQH010000104">
    <property type="protein sequence ID" value="CAB5055612.1"/>
    <property type="molecule type" value="Genomic_DNA"/>
</dbReference>
<sequence>MSQHNDAEPVIVTPRLELHHIGSADLITLFEDPMNLSIYEGIPFENPHRVLMDDSGPLRWRVPQVKADAAVNKWFVRWMVEKSSREIVGSLSFHGPPDHRGMVEIGLGVHPGFQRRGFATEALTGMWSWVVQQKDVYVLRYTVDPNNEASVAVITKFGFSNVGTQIDPEDGPEDIYEMSAEDFRIKFC</sequence>
<protein>
    <submittedName>
        <fullName evidence="2">Unannotated protein</fullName>
    </submittedName>
</protein>
<dbReference type="InterPro" id="IPR016181">
    <property type="entry name" value="Acyl_CoA_acyltransferase"/>
</dbReference>
<evidence type="ECO:0000313" key="4">
    <source>
        <dbReference type="EMBL" id="CAB5055612.1"/>
    </source>
</evidence>
<dbReference type="EMBL" id="CAEZZL010000043">
    <property type="protein sequence ID" value="CAB4761410.1"/>
    <property type="molecule type" value="Genomic_DNA"/>
</dbReference>
<dbReference type="Gene3D" id="3.40.630.30">
    <property type="match status" value="1"/>
</dbReference>
<dbReference type="PROSITE" id="PS51186">
    <property type="entry name" value="GNAT"/>
    <property type="match status" value="1"/>
</dbReference>
<dbReference type="GO" id="GO:0016747">
    <property type="term" value="F:acyltransferase activity, transferring groups other than amino-acyl groups"/>
    <property type="evidence" value="ECO:0007669"/>
    <property type="project" value="InterPro"/>
</dbReference>
<name>A0A6J6AHX3_9ZZZZ</name>